<evidence type="ECO:0000259" key="2">
    <source>
        <dbReference type="Pfam" id="PF00134"/>
    </source>
</evidence>
<dbReference type="Pfam" id="PF00134">
    <property type="entry name" value="Cyclin_N"/>
    <property type="match status" value="1"/>
</dbReference>
<evidence type="ECO:0000313" key="3">
    <source>
        <dbReference type="EMBL" id="CDW27524.1"/>
    </source>
</evidence>
<feature type="region of interest" description="Disordered" evidence="1">
    <location>
        <begin position="293"/>
        <end position="333"/>
    </location>
</feature>
<dbReference type="Gene3D" id="1.10.472.10">
    <property type="entry name" value="Cyclin-like"/>
    <property type="match status" value="1"/>
</dbReference>
<dbReference type="InterPro" id="IPR036915">
    <property type="entry name" value="Cyclin-like_sf"/>
</dbReference>
<dbReference type="PANTHER" id="PTHR10177">
    <property type="entry name" value="CYCLINS"/>
    <property type="match status" value="1"/>
</dbReference>
<sequence>MAAAEEIYPYLKRLDHALQLEVKYKGGIQPSCSSNCSGTITCGMRDGSSHVLRCLKVWYDLPSDIFFNAICSIDRFLSKMKAQPKHLSCIAVSAFHLACRQYMQLHQPHKVITIPEPSDLVSISQSRCSPSDLLRMQAILSNKLELNPVAGPEQPITSLEFLRLMVSVCRAATFKLGLQDKLQIPDSIPDNLLHQLEILACDSVTLQFRPSEVALALLASEFQSRTDVSDRHISTLMGFIAELQKYCNISSGNFVNCLNVVMELLNKYNGEGTVTHRQRLVWKLSNRTLRHLRPTDKLRPTLPTIKESGQANVQRRRSSSESSDEFLEPYSDSDQEMEVEGWLHDVFFALTS</sequence>
<evidence type="ECO:0000256" key="1">
    <source>
        <dbReference type="SAM" id="MobiDB-lite"/>
    </source>
</evidence>
<protein>
    <recommendedName>
        <fullName evidence="2">Cyclin N-terminal domain-containing protein</fullName>
    </recommendedName>
</protein>
<dbReference type="InterPro" id="IPR039361">
    <property type="entry name" value="Cyclin"/>
</dbReference>
<dbReference type="AlphaFoldDB" id="A0A0K2TNI3"/>
<dbReference type="OrthoDB" id="769138at2759"/>
<dbReference type="InterPro" id="IPR006671">
    <property type="entry name" value="Cyclin_N"/>
</dbReference>
<dbReference type="EMBL" id="HACA01010163">
    <property type="protein sequence ID" value="CDW27524.1"/>
    <property type="molecule type" value="Transcribed_RNA"/>
</dbReference>
<feature type="compositionally biased region" description="Acidic residues" evidence="1">
    <location>
        <begin position="322"/>
        <end position="333"/>
    </location>
</feature>
<proteinExistence type="predicted"/>
<name>A0A0K2TNI3_LEPSM</name>
<reference evidence="3" key="1">
    <citation type="submission" date="2014-05" db="EMBL/GenBank/DDBJ databases">
        <authorList>
            <person name="Chronopoulou M."/>
        </authorList>
    </citation>
    <scope>NUCLEOTIDE SEQUENCE</scope>
    <source>
        <tissue evidence="3">Whole organism</tissue>
    </source>
</reference>
<dbReference type="SUPFAM" id="SSF47954">
    <property type="entry name" value="Cyclin-like"/>
    <property type="match status" value="1"/>
</dbReference>
<organism evidence="3">
    <name type="scientific">Lepeophtheirus salmonis</name>
    <name type="common">Salmon louse</name>
    <name type="synonym">Caligus salmonis</name>
    <dbReference type="NCBI Taxonomy" id="72036"/>
    <lineage>
        <taxon>Eukaryota</taxon>
        <taxon>Metazoa</taxon>
        <taxon>Ecdysozoa</taxon>
        <taxon>Arthropoda</taxon>
        <taxon>Crustacea</taxon>
        <taxon>Multicrustacea</taxon>
        <taxon>Hexanauplia</taxon>
        <taxon>Copepoda</taxon>
        <taxon>Siphonostomatoida</taxon>
        <taxon>Caligidae</taxon>
        <taxon>Lepeophtheirus</taxon>
    </lineage>
</organism>
<accession>A0A0K2TNI3</accession>
<feature type="domain" description="Cyclin N-terminal" evidence="2">
    <location>
        <begin position="38"/>
        <end position="145"/>
    </location>
</feature>